<gene>
    <name evidence="2" type="ORF">GCM10007350_23970</name>
</gene>
<feature type="transmembrane region" description="Helical" evidence="1">
    <location>
        <begin position="6"/>
        <end position="27"/>
    </location>
</feature>
<dbReference type="InterPro" id="IPR013362">
    <property type="entry name" value="Pilus_4_PilV"/>
</dbReference>
<organism evidence="2 3">
    <name type="scientific">Jeongeupia chitinilytica</name>
    <dbReference type="NCBI Taxonomy" id="1041641"/>
    <lineage>
        <taxon>Bacteria</taxon>
        <taxon>Pseudomonadati</taxon>
        <taxon>Pseudomonadota</taxon>
        <taxon>Betaproteobacteria</taxon>
        <taxon>Neisseriales</taxon>
        <taxon>Chitinibacteraceae</taxon>
        <taxon>Jeongeupia</taxon>
    </lineage>
</organism>
<reference evidence="3" key="1">
    <citation type="journal article" date="2019" name="Int. J. Syst. Evol. Microbiol.">
        <title>The Global Catalogue of Microorganisms (GCM) 10K type strain sequencing project: providing services to taxonomists for standard genome sequencing and annotation.</title>
        <authorList>
            <consortium name="The Broad Institute Genomics Platform"/>
            <consortium name="The Broad Institute Genome Sequencing Center for Infectious Disease"/>
            <person name="Wu L."/>
            <person name="Ma J."/>
        </authorList>
    </citation>
    <scope>NUCLEOTIDE SEQUENCE [LARGE SCALE GENOMIC DNA]</scope>
    <source>
        <strain evidence="3">KCTC 23701</strain>
    </source>
</reference>
<name>A0ABQ3H1Z1_9NEIS</name>
<comment type="caution">
    <text evidence="2">The sequence shown here is derived from an EMBL/GenBank/DDBJ whole genome shotgun (WGS) entry which is preliminary data.</text>
</comment>
<dbReference type="InterPro" id="IPR012902">
    <property type="entry name" value="N_methyl_site"/>
</dbReference>
<dbReference type="Proteomes" id="UP000604737">
    <property type="component" value="Unassembled WGS sequence"/>
</dbReference>
<dbReference type="NCBIfam" id="TIGR02532">
    <property type="entry name" value="IV_pilin_GFxxxE"/>
    <property type="match status" value="1"/>
</dbReference>
<evidence type="ECO:0008006" key="4">
    <source>
        <dbReference type="Google" id="ProtNLM"/>
    </source>
</evidence>
<keyword evidence="1" id="KW-1133">Transmembrane helix</keyword>
<keyword evidence="1" id="KW-0812">Transmembrane</keyword>
<sequence length="167" mass="17831">MQCGISLIEVMVSLVILALGLLGLAGLHSRSMIMSQSAYYRGIAADLSADLADRIRANRTPYLGSGDDGATALPPDFSRCTQSSSNADQISCNAQDASRQAYLVGSEMSEWNNALRTQLPGASFSLVPANSQSAGFLRYTLTITWVDDRSKASSSADYNSSYTTVIE</sequence>
<evidence type="ECO:0000256" key="1">
    <source>
        <dbReference type="SAM" id="Phobius"/>
    </source>
</evidence>
<dbReference type="EMBL" id="BMYO01000006">
    <property type="protein sequence ID" value="GHD64566.1"/>
    <property type="molecule type" value="Genomic_DNA"/>
</dbReference>
<dbReference type="Pfam" id="PF07963">
    <property type="entry name" value="N_methyl"/>
    <property type="match status" value="1"/>
</dbReference>
<keyword evidence="1" id="KW-0472">Membrane</keyword>
<accession>A0ABQ3H1Z1</accession>
<keyword evidence="3" id="KW-1185">Reference proteome</keyword>
<protein>
    <recommendedName>
        <fullName evidence="4">Type IV pilus modification protein PilV</fullName>
    </recommendedName>
</protein>
<evidence type="ECO:0000313" key="2">
    <source>
        <dbReference type="EMBL" id="GHD64566.1"/>
    </source>
</evidence>
<evidence type="ECO:0000313" key="3">
    <source>
        <dbReference type="Proteomes" id="UP000604737"/>
    </source>
</evidence>
<dbReference type="NCBIfam" id="TIGR02523">
    <property type="entry name" value="type_IV_pilV"/>
    <property type="match status" value="1"/>
</dbReference>
<proteinExistence type="predicted"/>